<dbReference type="InterPro" id="IPR000725">
    <property type="entry name" value="Olfact_rcpt"/>
</dbReference>
<keyword evidence="11" id="KW-0325">Glycoprotein</keyword>
<gene>
    <name evidence="16" type="ORF">WMY93_002011</name>
</gene>
<keyword evidence="6 14" id="KW-1133">Transmembrane helix</keyword>
<evidence type="ECO:0000256" key="10">
    <source>
        <dbReference type="ARBA" id="ARBA00023170"/>
    </source>
</evidence>
<evidence type="ECO:0000256" key="3">
    <source>
        <dbReference type="ARBA" id="ARBA00022606"/>
    </source>
</evidence>
<comment type="similarity">
    <text evidence="13">Belongs to the G-protein coupled receptor 1 family.</text>
</comment>
<feature type="transmembrane region" description="Helical" evidence="14">
    <location>
        <begin position="344"/>
        <end position="366"/>
    </location>
</feature>
<dbReference type="GO" id="GO:0005886">
    <property type="term" value="C:plasma membrane"/>
    <property type="evidence" value="ECO:0007669"/>
    <property type="project" value="UniProtKB-SubCell"/>
</dbReference>
<feature type="transmembrane region" description="Helical" evidence="14">
    <location>
        <begin position="306"/>
        <end position="332"/>
    </location>
</feature>
<keyword evidence="3 14" id="KW-0716">Sensory transduction</keyword>
<dbReference type="PANTHER" id="PTHR26451:SF847">
    <property type="entry name" value="ODORANT RECEPTOR-RELATED"/>
    <property type="match status" value="1"/>
</dbReference>
<evidence type="ECO:0000256" key="12">
    <source>
        <dbReference type="ARBA" id="ARBA00023224"/>
    </source>
</evidence>
<sequence>MRNFTQNPAYFQFTLFTDYGRLRYLFFTLCSLVYVMIISANMVIIVTILLEKSLHQPMYIFICCLTVNSLYGSAGFFPRFLADLLSGSHLISYTACFIQMYVIYTYASCEFTILGIMAYDRFVAICQPLHYHTKMTIRKTVILWGIAVTFSNFIIGYSICLTSELPICENKIPRIYCSNLALMKNSCGDTTHGDILGYVIFATTVFMPLLYVLYTYVRILIVCKKGSAEYLMVPSMNNPLIYGLKLPQIRAAVSRRFNIRTKFTLFTDYGRLRYLFFLLSLLIYMMIISANMVIIVTILLEKALHQPMYIFICCLSINSLYGSAGFFPRAVVNISCGDSTHGDIVGYFIIFSTVFIPLFFVIYSYIRILVVCKEAAPK</sequence>
<dbReference type="GO" id="GO:0005549">
    <property type="term" value="F:odorant binding"/>
    <property type="evidence" value="ECO:0007669"/>
    <property type="project" value="TreeGrafter"/>
</dbReference>
<name>A0AAW0PUN5_9GOBI</name>
<feature type="transmembrane region" description="Helical" evidence="14">
    <location>
        <begin position="195"/>
        <end position="217"/>
    </location>
</feature>
<organism evidence="16 17">
    <name type="scientific">Mugilogobius chulae</name>
    <name type="common">yellowstripe goby</name>
    <dbReference type="NCBI Taxonomy" id="88201"/>
    <lineage>
        <taxon>Eukaryota</taxon>
        <taxon>Metazoa</taxon>
        <taxon>Chordata</taxon>
        <taxon>Craniata</taxon>
        <taxon>Vertebrata</taxon>
        <taxon>Euteleostomi</taxon>
        <taxon>Actinopterygii</taxon>
        <taxon>Neopterygii</taxon>
        <taxon>Teleostei</taxon>
        <taxon>Neoteleostei</taxon>
        <taxon>Acanthomorphata</taxon>
        <taxon>Gobiaria</taxon>
        <taxon>Gobiiformes</taxon>
        <taxon>Gobioidei</taxon>
        <taxon>Gobiidae</taxon>
        <taxon>Gobionellinae</taxon>
        <taxon>Mugilogobius</taxon>
    </lineage>
</organism>
<evidence type="ECO:0000256" key="7">
    <source>
        <dbReference type="ARBA" id="ARBA00023040"/>
    </source>
</evidence>
<keyword evidence="8 14" id="KW-0472">Membrane</keyword>
<evidence type="ECO:0000256" key="14">
    <source>
        <dbReference type="RuleBase" id="RU363047"/>
    </source>
</evidence>
<keyword evidence="5 14" id="KW-0552">Olfaction</keyword>
<accession>A0AAW0PUN5</accession>
<keyword evidence="12 13" id="KW-0807">Transducer</keyword>
<evidence type="ECO:0000256" key="4">
    <source>
        <dbReference type="ARBA" id="ARBA00022692"/>
    </source>
</evidence>
<dbReference type="InterPro" id="IPR000276">
    <property type="entry name" value="GPCR_Rhodpsn"/>
</dbReference>
<feature type="transmembrane region" description="Helical" evidence="14">
    <location>
        <begin position="140"/>
        <end position="159"/>
    </location>
</feature>
<dbReference type="PRINTS" id="PR00237">
    <property type="entry name" value="GPCRRHODOPSN"/>
</dbReference>
<keyword evidence="7 13" id="KW-0297">G-protein coupled receptor</keyword>
<evidence type="ECO:0000256" key="2">
    <source>
        <dbReference type="ARBA" id="ARBA00022475"/>
    </source>
</evidence>
<evidence type="ECO:0000256" key="8">
    <source>
        <dbReference type="ARBA" id="ARBA00023136"/>
    </source>
</evidence>
<keyword evidence="2 14" id="KW-1003">Cell membrane</keyword>
<evidence type="ECO:0000256" key="11">
    <source>
        <dbReference type="ARBA" id="ARBA00023180"/>
    </source>
</evidence>
<dbReference type="PROSITE" id="PS50262">
    <property type="entry name" value="G_PROTEIN_RECEP_F1_2"/>
    <property type="match status" value="2"/>
</dbReference>
<dbReference type="PROSITE" id="PS00237">
    <property type="entry name" value="G_PROTEIN_RECEP_F1_1"/>
    <property type="match status" value="1"/>
</dbReference>
<feature type="transmembrane region" description="Helical" evidence="14">
    <location>
        <begin position="274"/>
        <end position="300"/>
    </location>
</feature>
<keyword evidence="9" id="KW-1015">Disulfide bond</keyword>
<dbReference type="InterPro" id="IPR052921">
    <property type="entry name" value="GPCR1_Superfamily_Member"/>
</dbReference>
<dbReference type="PRINTS" id="PR00245">
    <property type="entry name" value="OLFACTORYR"/>
</dbReference>
<keyword evidence="17" id="KW-1185">Reference proteome</keyword>
<reference evidence="17" key="1">
    <citation type="submission" date="2024-04" db="EMBL/GenBank/DDBJ databases">
        <title>Salinicola lusitanus LLJ914,a marine bacterium isolated from the Okinawa Trough.</title>
        <authorList>
            <person name="Li J."/>
        </authorList>
    </citation>
    <scope>NUCLEOTIDE SEQUENCE [LARGE SCALE GENOMIC DNA]</scope>
</reference>
<feature type="transmembrane region" description="Helical" evidence="14">
    <location>
        <begin position="97"/>
        <end position="119"/>
    </location>
</feature>
<dbReference type="Gene3D" id="1.20.1070.10">
    <property type="entry name" value="Rhodopsin 7-helix transmembrane proteins"/>
    <property type="match status" value="1"/>
</dbReference>
<feature type="transmembrane region" description="Helical" evidence="14">
    <location>
        <begin position="24"/>
        <end position="50"/>
    </location>
</feature>
<evidence type="ECO:0000259" key="15">
    <source>
        <dbReference type="PROSITE" id="PS50262"/>
    </source>
</evidence>
<dbReference type="SUPFAM" id="SSF81321">
    <property type="entry name" value="Family A G protein-coupled receptor-like"/>
    <property type="match status" value="2"/>
</dbReference>
<dbReference type="GO" id="GO:0004984">
    <property type="term" value="F:olfactory receptor activity"/>
    <property type="evidence" value="ECO:0007669"/>
    <property type="project" value="InterPro"/>
</dbReference>
<evidence type="ECO:0000256" key="6">
    <source>
        <dbReference type="ARBA" id="ARBA00022989"/>
    </source>
</evidence>
<keyword evidence="10 13" id="KW-0675">Receptor</keyword>
<comment type="caution">
    <text evidence="16">The sequence shown here is derived from an EMBL/GenBank/DDBJ whole genome shotgun (WGS) entry which is preliminary data.</text>
</comment>
<evidence type="ECO:0000256" key="1">
    <source>
        <dbReference type="ARBA" id="ARBA00004651"/>
    </source>
</evidence>
<dbReference type="EMBL" id="JBBPFD010000002">
    <property type="protein sequence ID" value="KAK7938685.1"/>
    <property type="molecule type" value="Genomic_DNA"/>
</dbReference>
<feature type="transmembrane region" description="Helical" evidence="14">
    <location>
        <begin position="57"/>
        <end position="77"/>
    </location>
</feature>
<dbReference type="InterPro" id="IPR017452">
    <property type="entry name" value="GPCR_Rhodpsn_7TM"/>
</dbReference>
<proteinExistence type="inferred from homology"/>
<dbReference type="GO" id="GO:0004930">
    <property type="term" value="F:G protein-coupled receptor activity"/>
    <property type="evidence" value="ECO:0007669"/>
    <property type="project" value="UniProtKB-KW"/>
</dbReference>
<dbReference type="PANTHER" id="PTHR26451">
    <property type="entry name" value="G_PROTEIN_RECEP_F1_2 DOMAIN-CONTAINING PROTEIN"/>
    <property type="match status" value="1"/>
</dbReference>
<keyword evidence="4 13" id="KW-0812">Transmembrane</keyword>
<evidence type="ECO:0000256" key="13">
    <source>
        <dbReference type="RuleBase" id="RU000688"/>
    </source>
</evidence>
<evidence type="ECO:0000256" key="5">
    <source>
        <dbReference type="ARBA" id="ARBA00022725"/>
    </source>
</evidence>
<comment type="subcellular location">
    <subcellularLocation>
        <location evidence="1 14">Cell membrane</location>
        <topology evidence="1 14">Multi-pass membrane protein</topology>
    </subcellularLocation>
</comment>
<dbReference type="Pfam" id="PF13853">
    <property type="entry name" value="7tm_4"/>
    <property type="match status" value="1"/>
</dbReference>
<evidence type="ECO:0000313" key="17">
    <source>
        <dbReference type="Proteomes" id="UP001460270"/>
    </source>
</evidence>
<dbReference type="FunFam" id="1.20.1070.10:FF:000024">
    <property type="entry name" value="Olfactory receptor"/>
    <property type="match status" value="1"/>
</dbReference>
<protein>
    <recommendedName>
        <fullName evidence="14">Olfactory receptor</fullName>
    </recommendedName>
</protein>
<evidence type="ECO:0000256" key="9">
    <source>
        <dbReference type="ARBA" id="ARBA00023157"/>
    </source>
</evidence>
<evidence type="ECO:0000313" key="16">
    <source>
        <dbReference type="EMBL" id="KAK7938685.1"/>
    </source>
</evidence>
<feature type="domain" description="G-protein coupled receptors family 1 profile" evidence="15">
    <location>
        <begin position="40"/>
        <end position="220"/>
    </location>
</feature>
<dbReference type="AlphaFoldDB" id="A0AAW0PUN5"/>
<dbReference type="Proteomes" id="UP001460270">
    <property type="component" value="Unassembled WGS sequence"/>
</dbReference>
<feature type="domain" description="G-protein coupled receptors family 1 profile" evidence="15">
    <location>
        <begin position="290"/>
        <end position="378"/>
    </location>
</feature>